<evidence type="ECO:0000256" key="1">
    <source>
        <dbReference type="SAM" id="MobiDB-lite"/>
    </source>
</evidence>
<dbReference type="Proteomes" id="UP000246464">
    <property type="component" value="Chromosome 4"/>
</dbReference>
<protein>
    <submittedName>
        <fullName evidence="2">Uncharacterized protein</fullName>
    </submittedName>
</protein>
<keyword evidence="3" id="KW-1185">Reference proteome</keyword>
<evidence type="ECO:0000313" key="2">
    <source>
        <dbReference type="EMBL" id="AWP00037.1"/>
    </source>
</evidence>
<accession>A0A2U9B7W2</accession>
<feature type="region of interest" description="Disordered" evidence="1">
    <location>
        <begin position="1"/>
        <end position="43"/>
    </location>
</feature>
<gene>
    <name evidence="2" type="ORF">SMAX5B_004072</name>
</gene>
<name>A0A2U9B7W2_SCOMX</name>
<organism evidence="2 3">
    <name type="scientific">Scophthalmus maximus</name>
    <name type="common">Turbot</name>
    <name type="synonym">Psetta maxima</name>
    <dbReference type="NCBI Taxonomy" id="52904"/>
    <lineage>
        <taxon>Eukaryota</taxon>
        <taxon>Metazoa</taxon>
        <taxon>Chordata</taxon>
        <taxon>Craniata</taxon>
        <taxon>Vertebrata</taxon>
        <taxon>Euteleostomi</taxon>
        <taxon>Actinopterygii</taxon>
        <taxon>Neopterygii</taxon>
        <taxon>Teleostei</taxon>
        <taxon>Neoteleostei</taxon>
        <taxon>Acanthomorphata</taxon>
        <taxon>Carangaria</taxon>
        <taxon>Pleuronectiformes</taxon>
        <taxon>Pleuronectoidei</taxon>
        <taxon>Scophthalmidae</taxon>
        <taxon>Scophthalmus</taxon>
    </lineage>
</organism>
<sequence length="65" mass="6386">MSAATSPPVDTAAAASACQQPAGKPRTGACVSSTQRRTRPTTVAELSLDLGAVSPVGVSELSGSE</sequence>
<dbReference type="AlphaFoldDB" id="A0A2U9B7W2"/>
<reference evidence="2 3" key="1">
    <citation type="submission" date="2017-12" db="EMBL/GenBank/DDBJ databases">
        <title>Integrating genomic resources of turbot (Scophthalmus maximus) in depth evaluation of genetic and physical mapping variation across individuals.</title>
        <authorList>
            <person name="Martinez P."/>
        </authorList>
    </citation>
    <scope>NUCLEOTIDE SEQUENCE [LARGE SCALE GENOMIC DNA]</scope>
</reference>
<dbReference type="EMBL" id="CP026246">
    <property type="protein sequence ID" value="AWP00037.1"/>
    <property type="molecule type" value="Genomic_DNA"/>
</dbReference>
<proteinExistence type="predicted"/>
<evidence type="ECO:0000313" key="3">
    <source>
        <dbReference type="Proteomes" id="UP000246464"/>
    </source>
</evidence>